<dbReference type="InterPro" id="IPR013342">
    <property type="entry name" value="Mandelate_racemase_C"/>
</dbReference>
<dbReference type="Proteomes" id="UP000451860">
    <property type="component" value="Unassembled WGS sequence"/>
</dbReference>
<dbReference type="SFLD" id="SFLDG00180">
    <property type="entry name" value="muconate_cycloisomerase"/>
    <property type="match status" value="1"/>
</dbReference>
<dbReference type="InterPro" id="IPR029017">
    <property type="entry name" value="Enolase-like_N"/>
</dbReference>
<comment type="similarity">
    <text evidence="1">Belongs to the mandelate racemase/muconate lactonizing enzyme family.</text>
</comment>
<dbReference type="SFLD" id="SFLDS00001">
    <property type="entry name" value="Enolase"/>
    <property type="match status" value="1"/>
</dbReference>
<feature type="domain" description="Mandelate racemase/muconate lactonizing enzyme C-terminal" evidence="3">
    <location>
        <begin position="152"/>
        <end position="246"/>
    </location>
</feature>
<dbReference type="InterPro" id="IPR036849">
    <property type="entry name" value="Enolase-like_C_sf"/>
</dbReference>
<dbReference type="InterPro" id="IPR013341">
    <property type="entry name" value="Mandelate_racemase_N_dom"/>
</dbReference>
<dbReference type="EMBL" id="WHJE01000006">
    <property type="protein sequence ID" value="KAE8765675.1"/>
    <property type="molecule type" value="Genomic_DNA"/>
</dbReference>
<name>A0A7J5UTQ7_9MICO</name>
<dbReference type="Gene3D" id="3.20.20.120">
    <property type="entry name" value="Enolase-like C-terminal domain"/>
    <property type="match status" value="1"/>
</dbReference>
<dbReference type="GO" id="GO:0046872">
    <property type="term" value="F:metal ion binding"/>
    <property type="evidence" value="ECO:0007669"/>
    <property type="project" value="UniProtKB-KW"/>
</dbReference>
<evidence type="ECO:0000313" key="4">
    <source>
        <dbReference type="EMBL" id="KAE8765675.1"/>
    </source>
</evidence>
<dbReference type="OrthoDB" id="9802699at2"/>
<evidence type="ECO:0000259" key="3">
    <source>
        <dbReference type="SMART" id="SM00922"/>
    </source>
</evidence>
<dbReference type="PANTHER" id="PTHR48080:SF3">
    <property type="entry name" value="ENOLASE SUPERFAMILY MEMBER DDB_G0284701"/>
    <property type="match status" value="1"/>
</dbReference>
<dbReference type="SMART" id="SM00922">
    <property type="entry name" value="MR_MLE"/>
    <property type="match status" value="1"/>
</dbReference>
<dbReference type="SUPFAM" id="SSF51604">
    <property type="entry name" value="Enolase C-terminal domain-like"/>
    <property type="match status" value="1"/>
</dbReference>
<dbReference type="InterPro" id="IPR029065">
    <property type="entry name" value="Enolase_C-like"/>
</dbReference>
<protein>
    <submittedName>
        <fullName evidence="4">Mandelate racemase</fullName>
    </submittedName>
</protein>
<keyword evidence="5" id="KW-1185">Reference proteome</keyword>
<proteinExistence type="inferred from homology"/>
<organism evidence="4 5">
    <name type="scientific">Georgenia thermotolerans</name>
    <dbReference type="NCBI Taxonomy" id="527326"/>
    <lineage>
        <taxon>Bacteria</taxon>
        <taxon>Bacillati</taxon>
        <taxon>Actinomycetota</taxon>
        <taxon>Actinomycetes</taxon>
        <taxon>Micrococcales</taxon>
        <taxon>Bogoriellaceae</taxon>
        <taxon>Georgenia</taxon>
    </lineage>
</organism>
<gene>
    <name evidence="4" type="ORF">GB883_02545</name>
</gene>
<reference evidence="4 5" key="1">
    <citation type="submission" date="2019-10" db="EMBL/GenBank/DDBJ databases">
        <title>Georgenia wutianyii sp. nov. and Georgenia yuyongxinii sp. nov. isolated from plateau pika (Ochotona curzoniae) in the Qinghai-Tibet plateau of China.</title>
        <authorList>
            <person name="Tian Z."/>
        </authorList>
    </citation>
    <scope>NUCLEOTIDE SEQUENCE [LARGE SCALE GENOMIC DNA]</scope>
    <source>
        <strain evidence="4 5">DSM 21501</strain>
    </source>
</reference>
<dbReference type="AlphaFoldDB" id="A0A7J5UTQ7"/>
<dbReference type="InterPro" id="IPR034593">
    <property type="entry name" value="DgoD-like"/>
</dbReference>
<dbReference type="PANTHER" id="PTHR48080">
    <property type="entry name" value="D-GALACTONATE DEHYDRATASE-RELATED"/>
    <property type="match status" value="1"/>
</dbReference>
<sequence>MSKIETINTHKVTLPTRRKHEWASSVGDPIGTHLLVEIRTSDGIVGWGETTPMATWGGVGGRYDGSTVDATRNLIDDYLAPRMLGEPVDNIVRLHRTMDSAVKGNTYAKAAVEMACYDAAGKALGVPVHTLLGGAVRQNVRACHSIGIMAQDAAIEEGVAAVREGITSLKIKTARNYADDVGIVRGLRAELGEDVDLRVDGNEGYPDVATAVRVTREQEEFGISICEQPLASDTGLAELRSRVNVGVMADESAWSVSDVARLNHAGAIDYFSLYVTKAGGLMKAVTSGRFAEAMGLSCDIGGSVEFGIGNAANLHLAAVLPAANLPSVLPLTAPEGAATTKVAGRYYMDDIVTQAFRYADGCLTVPSEPGLGIEVDTDKVRKYSS</sequence>
<dbReference type="RefSeq" id="WP_152202647.1">
    <property type="nucleotide sequence ID" value="NZ_VUKF01000016.1"/>
</dbReference>
<dbReference type="Pfam" id="PF02746">
    <property type="entry name" value="MR_MLE_N"/>
    <property type="match status" value="1"/>
</dbReference>
<dbReference type="Pfam" id="PF13378">
    <property type="entry name" value="MR_MLE_C"/>
    <property type="match status" value="1"/>
</dbReference>
<comment type="caution">
    <text evidence="4">The sequence shown here is derived from an EMBL/GenBank/DDBJ whole genome shotgun (WGS) entry which is preliminary data.</text>
</comment>
<dbReference type="SUPFAM" id="SSF54826">
    <property type="entry name" value="Enolase N-terminal domain-like"/>
    <property type="match status" value="1"/>
</dbReference>
<evidence type="ECO:0000313" key="5">
    <source>
        <dbReference type="Proteomes" id="UP000451860"/>
    </source>
</evidence>
<keyword evidence="2" id="KW-0479">Metal-binding</keyword>
<evidence type="ECO:0000256" key="2">
    <source>
        <dbReference type="ARBA" id="ARBA00022723"/>
    </source>
</evidence>
<accession>A0A7J5UTQ7</accession>
<dbReference type="Gene3D" id="3.30.390.10">
    <property type="entry name" value="Enolase-like, N-terminal domain"/>
    <property type="match status" value="1"/>
</dbReference>
<evidence type="ECO:0000256" key="1">
    <source>
        <dbReference type="ARBA" id="ARBA00008031"/>
    </source>
</evidence>